<evidence type="ECO:0000256" key="4">
    <source>
        <dbReference type="ARBA" id="ARBA00022898"/>
    </source>
</evidence>
<evidence type="ECO:0000256" key="1">
    <source>
        <dbReference type="ARBA" id="ARBA00001933"/>
    </source>
</evidence>
<comment type="cofactor">
    <cofactor evidence="1 5">
        <name>pyridoxal 5'-phosphate</name>
        <dbReference type="ChEBI" id="CHEBI:597326"/>
    </cofactor>
</comment>
<dbReference type="GO" id="GO:0030170">
    <property type="term" value="F:pyridoxal phosphate binding"/>
    <property type="evidence" value="ECO:0007669"/>
    <property type="project" value="InterPro"/>
</dbReference>
<dbReference type="InterPro" id="IPR015424">
    <property type="entry name" value="PyrdxlP-dep_Trfase"/>
</dbReference>
<sequence>MSNPLTTALEKALRGRQKRSVPTTDLLYETSFSAPDLFSNDYLSLTTEPQLRQSFLDELSRSPLVFGTGGSRLMSGNLSAHTEFEARMKTFFGAPAALLFNSGYDANVSFWHSVPQAGDAVILDEYVHASTRDGVATSRIKGSLYTFAHNSVSSLCDCISRVLEKHPDIAAGKGTVFIAVESLYSMDGDFAPLPEIVRLTKELVPPGCAHIVVDEAHSTGICGPQGRGLVAALNLDSHIDTVLHTFGKARAFVGAVILTSPVIRKYMINYGRPFIYSTSLPRSSICALNASFDYIESPIGTELMDRLRRLSVYFEQRLVSTLQDIPSSLLTLRARNNPPEFPVEIVSPIFPIITSAPISLASFLQRLGYAALPIPYPVEPRGQERVRVVVHARNTEEEVDGLLGHMVEWATMMQTQEMQLEQVAIGVVNAATRQETSFETLRVDSLAVQLSSTACQIQVDTGIRVA</sequence>
<dbReference type="OrthoDB" id="2382073at2759"/>
<dbReference type="InterPro" id="IPR050087">
    <property type="entry name" value="AON_synthase_class-II"/>
</dbReference>
<evidence type="ECO:0000256" key="2">
    <source>
        <dbReference type="ARBA" id="ARBA00010008"/>
    </source>
</evidence>
<dbReference type="SUPFAM" id="SSF53383">
    <property type="entry name" value="PLP-dependent transferases"/>
    <property type="match status" value="1"/>
</dbReference>
<comment type="similarity">
    <text evidence="2">Belongs to the class-II pyridoxal-phosphate-dependent aminotransferase family. BioF subfamily.</text>
</comment>
<dbReference type="EMBL" id="KZ110602">
    <property type="protein sequence ID" value="OSX59578.1"/>
    <property type="molecule type" value="Genomic_DNA"/>
</dbReference>
<evidence type="ECO:0000256" key="3">
    <source>
        <dbReference type="ARBA" id="ARBA00022679"/>
    </source>
</evidence>
<dbReference type="Pfam" id="PF00155">
    <property type="entry name" value="Aminotran_1_2"/>
    <property type="match status" value="1"/>
</dbReference>
<dbReference type="PROSITE" id="PS00599">
    <property type="entry name" value="AA_TRANSFER_CLASS_2"/>
    <property type="match status" value="1"/>
</dbReference>
<dbReference type="PANTHER" id="PTHR13693:SF77">
    <property type="entry name" value="8-AMINO-7-OXONONANOATE SYNTHASE"/>
    <property type="match status" value="1"/>
</dbReference>
<keyword evidence="3" id="KW-0808">Transferase</keyword>
<dbReference type="PANTHER" id="PTHR13693">
    <property type="entry name" value="CLASS II AMINOTRANSFERASE/8-AMINO-7-OXONONANOATE SYNTHASE"/>
    <property type="match status" value="1"/>
</dbReference>
<dbReference type="InterPro" id="IPR015422">
    <property type="entry name" value="PyrdxlP-dep_Trfase_small"/>
</dbReference>
<feature type="domain" description="Aminotransferase class I/classII large" evidence="6">
    <location>
        <begin position="37"/>
        <end position="404"/>
    </location>
</feature>
<evidence type="ECO:0000256" key="5">
    <source>
        <dbReference type="RuleBase" id="RU003693"/>
    </source>
</evidence>
<evidence type="ECO:0000313" key="8">
    <source>
        <dbReference type="Proteomes" id="UP000194127"/>
    </source>
</evidence>
<dbReference type="Gene3D" id="3.40.640.10">
    <property type="entry name" value="Type I PLP-dependent aspartate aminotransferase-like (Major domain)"/>
    <property type="match status" value="1"/>
</dbReference>
<dbReference type="InterPro" id="IPR015421">
    <property type="entry name" value="PyrdxlP-dep_Trfase_major"/>
</dbReference>
<dbReference type="InterPro" id="IPR001917">
    <property type="entry name" value="Aminotrans_II_pyridoxalP_BS"/>
</dbReference>
<gene>
    <name evidence="7" type="ORF">POSPLADRAFT_1150476</name>
</gene>
<protein>
    <recommendedName>
        <fullName evidence="6">Aminotransferase class I/classII large domain-containing protein</fullName>
    </recommendedName>
</protein>
<dbReference type="GO" id="GO:0009102">
    <property type="term" value="P:biotin biosynthetic process"/>
    <property type="evidence" value="ECO:0007669"/>
    <property type="project" value="TreeGrafter"/>
</dbReference>
<dbReference type="Proteomes" id="UP000194127">
    <property type="component" value="Unassembled WGS sequence"/>
</dbReference>
<dbReference type="InterPro" id="IPR004839">
    <property type="entry name" value="Aminotransferase_I/II_large"/>
</dbReference>
<reference evidence="7 8" key="1">
    <citation type="submission" date="2017-04" db="EMBL/GenBank/DDBJ databases">
        <title>Genome Sequence of the Model Brown-Rot Fungus Postia placenta SB12.</title>
        <authorList>
            <consortium name="DOE Joint Genome Institute"/>
            <person name="Gaskell J."/>
            <person name="Kersten P."/>
            <person name="Larrondo L.F."/>
            <person name="Canessa P."/>
            <person name="Martinez D."/>
            <person name="Hibbett D."/>
            <person name="Schmoll M."/>
            <person name="Kubicek C.P."/>
            <person name="Martinez A.T."/>
            <person name="Yadav J."/>
            <person name="Master E."/>
            <person name="Magnuson J.K."/>
            <person name="James T."/>
            <person name="Yaver D."/>
            <person name="Berka R."/>
            <person name="Labutti K."/>
            <person name="Lipzen A."/>
            <person name="Aerts A."/>
            <person name="Barry K."/>
            <person name="Henrissat B."/>
            <person name="Blanchette R."/>
            <person name="Grigoriev I."/>
            <person name="Cullen D."/>
        </authorList>
    </citation>
    <scope>NUCLEOTIDE SEQUENCE [LARGE SCALE GENOMIC DNA]</scope>
    <source>
        <strain evidence="7 8">MAD-698-R-SB12</strain>
    </source>
</reference>
<dbReference type="RefSeq" id="XP_024336372.1">
    <property type="nucleotide sequence ID" value="XM_024486419.1"/>
</dbReference>
<dbReference type="GO" id="GO:0016740">
    <property type="term" value="F:transferase activity"/>
    <property type="evidence" value="ECO:0007669"/>
    <property type="project" value="UniProtKB-KW"/>
</dbReference>
<keyword evidence="8" id="KW-1185">Reference proteome</keyword>
<evidence type="ECO:0000259" key="6">
    <source>
        <dbReference type="Pfam" id="PF00155"/>
    </source>
</evidence>
<dbReference type="GeneID" id="36331368"/>
<name>A0A1X6MT74_9APHY</name>
<proteinExistence type="inferred from homology"/>
<dbReference type="STRING" id="670580.A0A1X6MT74"/>
<evidence type="ECO:0000313" key="7">
    <source>
        <dbReference type="EMBL" id="OSX59578.1"/>
    </source>
</evidence>
<accession>A0A1X6MT74</accession>
<organism evidence="7 8">
    <name type="scientific">Postia placenta MAD-698-R-SB12</name>
    <dbReference type="NCBI Taxonomy" id="670580"/>
    <lineage>
        <taxon>Eukaryota</taxon>
        <taxon>Fungi</taxon>
        <taxon>Dikarya</taxon>
        <taxon>Basidiomycota</taxon>
        <taxon>Agaricomycotina</taxon>
        <taxon>Agaricomycetes</taxon>
        <taxon>Polyporales</taxon>
        <taxon>Adustoporiaceae</taxon>
        <taxon>Rhodonia</taxon>
    </lineage>
</organism>
<dbReference type="AlphaFoldDB" id="A0A1X6MT74"/>
<dbReference type="Gene3D" id="3.90.1150.10">
    <property type="entry name" value="Aspartate Aminotransferase, domain 1"/>
    <property type="match status" value="1"/>
</dbReference>
<keyword evidence="4 5" id="KW-0663">Pyridoxal phosphate</keyword>